<proteinExistence type="inferred from homology"/>
<evidence type="ECO:0000256" key="11">
    <source>
        <dbReference type="ARBA" id="ARBA00031441"/>
    </source>
</evidence>
<dbReference type="PANTHER" id="PTHR12878">
    <property type="entry name" value="NADH-UBIQUINONE OXIDOREDUCTASE B8 SUBUNIT"/>
    <property type="match status" value="1"/>
</dbReference>
<evidence type="ECO:0000256" key="12">
    <source>
        <dbReference type="ARBA" id="ARBA00032513"/>
    </source>
</evidence>
<keyword evidence="10" id="KW-0472">Membrane</keyword>
<keyword evidence="8" id="KW-0249">Electron transport</keyword>
<dbReference type="Pfam" id="PF05047">
    <property type="entry name" value="L51_S25_CI-B8"/>
    <property type="match status" value="1"/>
</dbReference>
<dbReference type="SUPFAM" id="SSF52833">
    <property type="entry name" value="Thioredoxin-like"/>
    <property type="match status" value="1"/>
</dbReference>
<evidence type="ECO:0000313" key="14">
    <source>
        <dbReference type="Proteomes" id="UP000694904"/>
    </source>
</evidence>
<keyword evidence="5" id="KW-0813">Transport</keyword>
<feature type="domain" description="Ribosomal protein/NADH dehydrogenase" evidence="13">
    <location>
        <begin position="24"/>
        <end position="94"/>
    </location>
</feature>
<dbReference type="Gene3D" id="3.40.30.10">
    <property type="entry name" value="Glutaredoxin"/>
    <property type="match status" value="1"/>
</dbReference>
<gene>
    <name evidence="15" type="primary">LOC108611437</name>
</gene>
<evidence type="ECO:0000256" key="10">
    <source>
        <dbReference type="ARBA" id="ARBA00023136"/>
    </source>
</evidence>
<evidence type="ECO:0000313" key="15">
    <source>
        <dbReference type="RefSeq" id="XP_017859573.1"/>
    </source>
</evidence>
<dbReference type="RefSeq" id="XP_017859573.1">
    <property type="nucleotide sequence ID" value="XM_018004084.1"/>
</dbReference>
<dbReference type="InterPro" id="IPR007741">
    <property type="entry name" value="Ribosomal_mL43/mS25/NADH_DH"/>
</dbReference>
<comment type="similarity">
    <text evidence="3">Belongs to the complex I NDUFA2 subunit family.</text>
</comment>
<evidence type="ECO:0000256" key="6">
    <source>
        <dbReference type="ARBA" id="ARBA00022660"/>
    </source>
</evidence>
<reference evidence="14" key="2">
    <citation type="journal article" date="2016" name="G3 (Bethesda)">
        <title>Genome Evolution in Three Species of Cactophilic Drosophila.</title>
        <authorList>
            <person name="Sanchez-Flores A."/>
            <person name="Penazola F."/>
            <person name="Carpinteyro-Ponce J."/>
            <person name="Nazario-Yepiz N."/>
            <person name="Abreu-Goodger C."/>
            <person name="Machado C.A."/>
            <person name="Markow T.A."/>
        </authorList>
    </citation>
    <scope>NUCLEOTIDE SEQUENCE [LARGE SCALE GENOMIC DNA]</scope>
</reference>
<keyword evidence="7" id="KW-0999">Mitochondrion inner membrane</keyword>
<dbReference type="PANTHER" id="PTHR12878:SF0">
    <property type="entry name" value="NADH DEHYDROGENASE [UBIQUINONE] 1 ALPHA SUBCOMPLEX SUBUNIT 2"/>
    <property type="match status" value="1"/>
</dbReference>
<dbReference type="InterPro" id="IPR036249">
    <property type="entry name" value="Thioredoxin-like_sf"/>
</dbReference>
<keyword evidence="14" id="KW-1185">Reference proteome</keyword>
<protein>
    <recommendedName>
        <fullName evidence="4">NADH dehydrogenase [ubiquinone] 1 alpha subcomplex subunit 2</fullName>
    </recommendedName>
    <alternativeName>
        <fullName evidence="11">Complex I-B8</fullName>
    </alternativeName>
    <alternativeName>
        <fullName evidence="12">NADH-ubiquinone oxidoreductase B8 subunit</fullName>
    </alternativeName>
</protein>
<keyword evidence="9" id="KW-0496">Mitochondrion</keyword>
<evidence type="ECO:0000259" key="13">
    <source>
        <dbReference type="SMART" id="SM00916"/>
    </source>
</evidence>
<evidence type="ECO:0000256" key="7">
    <source>
        <dbReference type="ARBA" id="ARBA00022792"/>
    </source>
</evidence>
<sequence>MRISSAVFAQFTAKLKELRIILDPTCKASKGARKFVQQFYPSLKKNNPNLTILVRECAGVKPKLCARFEKGKEVSIPIANQTIPDIQKTLEAVGR</sequence>
<evidence type="ECO:0000256" key="8">
    <source>
        <dbReference type="ARBA" id="ARBA00022982"/>
    </source>
</evidence>
<evidence type="ECO:0000256" key="2">
    <source>
        <dbReference type="ARBA" id="ARBA00004443"/>
    </source>
</evidence>
<evidence type="ECO:0000256" key="9">
    <source>
        <dbReference type="ARBA" id="ARBA00023128"/>
    </source>
</evidence>
<evidence type="ECO:0000256" key="5">
    <source>
        <dbReference type="ARBA" id="ARBA00022448"/>
    </source>
</evidence>
<reference evidence="15" key="3">
    <citation type="submission" date="2025-08" db="UniProtKB">
        <authorList>
            <consortium name="RefSeq"/>
        </authorList>
    </citation>
    <scope>IDENTIFICATION</scope>
    <source>
        <tissue evidence="15">Whole organism</tissue>
    </source>
</reference>
<dbReference type="SMART" id="SM00916">
    <property type="entry name" value="L51_S25_CI-B8"/>
    <property type="match status" value="1"/>
</dbReference>
<dbReference type="GeneID" id="108611437"/>
<evidence type="ECO:0000256" key="1">
    <source>
        <dbReference type="ARBA" id="ARBA00003195"/>
    </source>
</evidence>
<comment type="function">
    <text evidence="1">Accessory subunit of the mitochondrial membrane respiratory chain NADH dehydrogenase (Complex I), that is believed not to be involved in catalysis. Complex I functions in the transfer of electrons from NADH to the respiratory chain. The immediate electron acceptor for the enzyme is believed to be ubiquinone.</text>
</comment>
<dbReference type="PIRSF" id="PIRSF005822">
    <property type="entry name" value="NDUA2"/>
    <property type="match status" value="1"/>
</dbReference>
<keyword evidence="6" id="KW-0679">Respiratory chain</keyword>
<name>A0ABM1NX87_DROAR</name>
<evidence type="ECO:0000256" key="4">
    <source>
        <dbReference type="ARBA" id="ARBA00016394"/>
    </source>
</evidence>
<comment type="subcellular location">
    <subcellularLocation>
        <location evidence="2">Mitochondrion inner membrane</location>
        <topology evidence="2">Peripheral membrane protein</topology>
        <orientation evidence="2">Matrix side</orientation>
    </subcellularLocation>
</comment>
<accession>A0ABM1NX87</accession>
<dbReference type="InterPro" id="IPR016464">
    <property type="entry name" value="NADH_Ub_cplx-1_asu_su-2"/>
</dbReference>
<reference evidence="14" key="1">
    <citation type="journal article" date="1997" name="Nucleic Acids Res.">
        <title>tRNAscan-SE: a program for improved detection of transfer RNA genes in genomic sequence.</title>
        <authorList>
            <person name="Lowe T.M."/>
            <person name="Eddy S.R."/>
        </authorList>
    </citation>
    <scope>NUCLEOTIDE SEQUENCE [LARGE SCALE GENOMIC DNA]</scope>
</reference>
<dbReference type="Proteomes" id="UP000694904">
    <property type="component" value="Chromosome 3"/>
</dbReference>
<evidence type="ECO:0000256" key="3">
    <source>
        <dbReference type="ARBA" id="ARBA00008939"/>
    </source>
</evidence>
<organism evidence="14 15">
    <name type="scientific">Drosophila arizonae</name>
    <name type="common">Fruit fly</name>
    <dbReference type="NCBI Taxonomy" id="7263"/>
    <lineage>
        <taxon>Eukaryota</taxon>
        <taxon>Metazoa</taxon>
        <taxon>Ecdysozoa</taxon>
        <taxon>Arthropoda</taxon>
        <taxon>Hexapoda</taxon>
        <taxon>Insecta</taxon>
        <taxon>Pterygota</taxon>
        <taxon>Neoptera</taxon>
        <taxon>Endopterygota</taxon>
        <taxon>Diptera</taxon>
        <taxon>Brachycera</taxon>
        <taxon>Muscomorpha</taxon>
        <taxon>Ephydroidea</taxon>
        <taxon>Drosophilidae</taxon>
        <taxon>Drosophila</taxon>
    </lineage>
</organism>